<feature type="compositionally biased region" description="Basic and acidic residues" evidence="1">
    <location>
        <begin position="88"/>
        <end position="97"/>
    </location>
</feature>
<reference evidence="2 3" key="1">
    <citation type="journal article" date="2024" name="G3 (Bethesda)">
        <title>Genome assembly of Hibiscus sabdariffa L. provides insights into metabolisms of medicinal natural products.</title>
        <authorList>
            <person name="Kim T."/>
        </authorList>
    </citation>
    <scope>NUCLEOTIDE SEQUENCE [LARGE SCALE GENOMIC DNA]</scope>
    <source>
        <strain evidence="2">TK-2024</strain>
        <tissue evidence="2">Old leaves</tissue>
    </source>
</reference>
<keyword evidence="3" id="KW-1185">Reference proteome</keyword>
<evidence type="ECO:0000313" key="3">
    <source>
        <dbReference type="Proteomes" id="UP001472677"/>
    </source>
</evidence>
<dbReference type="Proteomes" id="UP001472677">
    <property type="component" value="Unassembled WGS sequence"/>
</dbReference>
<sequence>MSVPFLASRVPDTHIRRRRRQLQKHNNSETNTVVLTVATVVVSASTNEKKPSFSTLDSTKHQDEGPERRQQRNKGNGTVFQPYLATSDEARNTRGAV</sequence>
<organism evidence="2 3">
    <name type="scientific">Hibiscus sabdariffa</name>
    <name type="common">roselle</name>
    <dbReference type="NCBI Taxonomy" id="183260"/>
    <lineage>
        <taxon>Eukaryota</taxon>
        <taxon>Viridiplantae</taxon>
        <taxon>Streptophyta</taxon>
        <taxon>Embryophyta</taxon>
        <taxon>Tracheophyta</taxon>
        <taxon>Spermatophyta</taxon>
        <taxon>Magnoliopsida</taxon>
        <taxon>eudicotyledons</taxon>
        <taxon>Gunneridae</taxon>
        <taxon>Pentapetalae</taxon>
        <taxon>rosids</taxon>
        <taxon>malvids</taxon>
        <taxon>Malvales</taxon>
        <taxon>Malvaceae</taxon>
        <taxon>Malvoideae</taxon>
        <taxon>Hibiscus</taxon>
    </lineage>
</organism>
<evidence type="ECO:0000256" key="1">
    <source>
        <dbReference type="SAM" id="MobiDB-lite"/>
    </source>
</evidence>
<gene>
    <name evidence="2" type="ORF">V6N12_032544</name>
</gene>
<evidence type="ECO:0000313" key="2">
    <source>
        <dbReference type="EMBL" id="KAK8517352.1"/>
    </source>
</evidence>
<comment type="caution">
    <text evidence="2">The sequence shown here is derived from an EMBL/GenBank/DDBJ whole genome shotgun (WGS) entry which is preliminary data.</text>
</comment>
<feature type="compositionally biased region" description="Basic and acidic residues" evidence="1">
    <location>
        <begin position="58"/>
        <end position="70"/>
    </location>
</feature>
<protein>
    <submittedName>
        <fullName evidence="2">Uncharacterized protein</fullName>
    </submittedName>
</protein>
<name>A0ABR2CCW6_9ROSI</name>
<feature type="region of interest" description="Disordered" evidence="1">
    <location>
        <begin position="1"/>
        <end position="29"/>
    </location>
</feature>
<dbReference type="EMBL" id="JBBPBM010000056">
    <property type="protein sequence ID" value="KAK8517352.1"/>
    <property type="molecule type" value="Genomic_DNA"/>
</dbReference>
<feature type="region of interest" description="Disordered" evidence="1">
    <location>
        <begin position="45"/>
        <end position="97"/>
    </location>
</feature>
<proteinExistence type="predicted"/>
<accession>A0ABR2CCW6</accession>